<dbReference type="EMBL" id="DAARBX010000002">
    <property type="protein sequence ID" value="HAE1791901.1"/>
    <property type="molecule type" value="Genomic_DNA"/>
</dbReference>
<sequence length="212" mass="24952">MSVYLFANIPNYYLAGFVPVRDSYDNFLNVLTFIETVSSCGHCRIENEADSQFAIFTGNTTRILIKKEFGYYTMFLPFQIIDYGGNISFNYDECNMPVTSLFISIMRSCVEACRDYGYSHEDILENIMVNYNTDLREAVNYCDIFTTLITEDHGYFRFDDDEANENGRVHPRYHFDFYYKNTSSIKVGIDRNINFDFFKNLFDREAERPYVT</sequence>
<accession>A0A5I2X0I7</accession>
<protein>
    <submittedName>
        <fullName evidence="1">Uncharacterized protein</fullName>
    </submittedName>
</protein>
<evidence type="ECO:0000313" key="1">
    <source>
        <dbReference type="EMBL" id="HAE1791901.1"/>
    </source>
</evidence>
<organism evidence="1">
    <name type="scientific">Salmonella enterica subsp. enterica serovar Ank</name>
    <dbReference type="NCBI Taxonomy" id="1173578"/>
    <lineage>
        <taxon>Bacteria</taxon>
        <taxon>Pseudomonadati</taxon>
        <taxon>Pseudomonadota</taxon>
        <taxon>Gammaproteobacteria</taxon>
        <taxon>Enterobacterales</taxon>
        <taxon>Enterobacteriaceae</taxon>
        <taxon>Salmonella</taxon>
    </lineage>
</organism>
<gene>
    <name evidence="1" type="ORF">G3V02_000554</name>
</gene>
<comment type="caution">
    <text evidence="1">The sequence shown here is derived from an EMBL/GenBank/DDBJ whole genome shotgun (WGS) entry which is preliminary data.</text>
</comment>
<dbReference type="AlphaFoldDB" id="A0A5I2X0I7"/>
<proteinExistence type="predicted"/>
<reference evidence="1" key="1">
    <citation type="journal article" date="2018" name="Genome Biol.">
        <title>SKESA: strategic k-mer extension for scrupulous assemblies.</title>
        <authorList>
            <person name="Souvorov A."/>
            <person name="Agarwala R."/>
            <person name="Lipman D.J."/>
        </authorList>
    </citation>
    <scope>NUCLEOTIDE SEQUENCE</scope>
    <source>
        <strain evidence="1">BCW_2640</strain>
    </source>
</reference>
<name>A0A5I2X0I7_SALET</name>
<reference evidence="1" key="2">
    <citation type="submission" date="2018-07" db="EMBL/GenBank/DDBJ databases">
        <authorList>
            <consortium name="NCBI Pathogen Detection Project"/>
        </authorList>
    </citation>
    <scope>NUCLEOTIDE SEQUENCE</scope>
    <source>
        <strain evidence="1">BCW_2640</strain>
    </source>
</reference>